<keyword evidence="3" id="KW-1133">Transmembrane helix</keyword>
<proteinExistence type="predicted"/>
<feature type="region of interest" description="Disordered" evidence="2">
    <location>
        <begin position="37"/>
        <end position="79"/>
    </location>
</feature>
<organism evidence="4 5">
    <name type="scientific">Aeromonas sobria</name>
    <dbReference type="NCBI Taxonomy" id="646"/>
    <lineage>
        <taxon>Bacteria</taxon>
        <taxon>Pseudomonadati</taxon>
        <taxon>Pseudomonadota</taxon>
        <taxon>Gammaproteobacteria</taxon>
        <taxon>Aeromonadales</taxon>
        <taxon>Aeromonadaceae</taxon>
        <taxon>Aeromonas</taxon>
    </lineage>
</organism>
<evidence type="ECO:0000256" key="3">
    <source>
        <dbReference type="SAM" id="Phobius"/>
    </source>
</evidence>
<sequence>MHSLDLSFLRRHEIARLTKLKPDLPPTNSQCDVAVGGSVKSPASGDTLGLSGQIPTGKDTQNPTNLGPSNPIISQPPQSIDPKAEIDIIQARIAVEQERKRLAEIELEIVKLQDAQKIAQVNTQNDDNHRKQAIKNKIITEKSTHIWQWIKRILMMLFALLLVALLTLMLFRVYRWTVEAPLIKEVIKKVEVPVEKRVEVPVEKRVEVEVPVEKIIEKQIIPDECSQVRRNGKIFINCDGKSINGAPTLGDNGINQMPELLE</sequence>
<evidence type="ECO:0000256" key="2">
    <source>
        <dbReference type="SAM" id="MobiDB-lite"/>
    </source>
</evidence>
<feature type="compositionally biased region" description="Polar residues" evidence="2">
    <location>
        <begin position="58"/>
        <end position="67"/>
    </location>
</feature>
<feature type="transmembrane region" description="Helical" evidence="3">
    <location>
        <begin position="153"/>
        <end position="174"/>
    </location>
</feature>
<keyword evidence="5" id="KW-1185">Reference proteome</keyword>
<keyword evidence="1" id="KW-0175">Coiled coil</keyword>
<evidence type="ECO:0000256" key="1">
    <source>
        <dbReference type="SAM" id="Coils"/>
    </source>
</evidence>
<dbReference type="AlphaFoldDB" id="A0A2N3ISI1"/>
<comment type="caution">
    <text evidence="4">The sequence shown here is derived from an EMBL/GenBank/DDBJ whole genome shotgun (WGS) entry which is preliminary data.</text>
</comment>
<reference evidence="4 5" key="1">
    <citation type="journal article" date="2017" name="Front. Microbiol.">
        <title>Strong Genomic and Phenotypic Heterogeneity in the Aeromonas sobria Species Complex.</title>
        <authorList>
            <person name="Gauthier J."/>
            <person name="Vincent A.T."/>
            <person name="Charette S.J."/>
            <person name="Derome N."/>
        </authorList>
    </citation>
    <scope>NUCLEOTIDE SEQUENCE [LARGE SCALE GENOMIC DNA]</scope>
    <source>
        <strain evidence="4 5">TM18</strain>
    </source>
</reference>
<dbReference type="RefSeq" id="WP_101325564.1">
    <property type="nucleotide sequence ID" value="NZ_NQMM01000047.1"/>
</dbReference>
<keyword evidence="3" id="KW-0812">Transmembrane</keyword>
<accession>A0A2N3ISI1</accession>
<dbReference type="Proteomes" id="UP000233467">
    <property type="component" value="Unassembled WGS sequence"/>
</dbReference>
<feature type="compositionally biased region" description="Low complexity" evidence="2">
    <location>
        <begin position="68"/>
        <end position="79"/>
    </location>
</feature>
<evidence type="ECO:0000313" key="4">
    <source>
        <dbReference type="EMBL" id="PKQ74710.1"/>
    </source>
</evidence>
<protein>
    <submittedName>
        <fullName evidence="4">Uncharacterized protein</fullName>
    </submittedName>
</protein>
<gene>
    <name evidence="4" type="ORF">CJP16_16685</name>
</gene>
<dbReference type="EMBL" id="NQMM01000047">
    <property type="protein sequence ID" value="PKQ74710.1"/>
    <property type="molecule type" value="Genomic_DNA"/>
</dbReference>
<evidence type="ECO:0000313" key="5">
    <source>
        <dbReference type="Proteomes" id="UP000233467"/>
    </source>
</evidence>
<keyword evidence="3" id="KW-0472">Membrane</keyword>
<name>A0A2N3ISI1_AERSO</name>
<feature type="coiled-coil region" evidence="1">
    <location>
        <begin position="88"/>
        <end position="122"/>
    </location>
</feature>